<protein>
    <recommendedName>
        <fullName evidence="2">Coat protein</fullName>
    </recommendedName>
</protein>
<reference evidence="1" key="1">
    <citation type="submission" date="2019-05" db="EMBL/GenBank/DDBJ databases">
        <title>Metatranscriptomic reconstruction reveals RNA viruses with the potential to shape carbon cycling in soil.</title>
        <authorList>
            <person name="Starr E.P."/>
            <person name="Nuccio E."/>
            <person name="Pett-Ridge J."/>
            <person name="Banfield J.F."/>
            <person name="Firestone M.K."/>
        </authorList>
    </citation>
    <scope>NUCLEOTIDE SEQUENCE</scope>
    <source>
        <strain evidence="1">H1_Rhizo_Litter_3_877</strain>
    </source>
</reference>
<name>A0A514CYU0_9VIRU</name>
<dbReference type="EMBL" id="MN032740">
    <property type="protein sequence ID" value="QDH86526.1"/>
    <property type="molecule type" value="Genomic_RNA"/>
</dbReference>
<evidence type="ECO:0008006" key="2">
    <source>
        <dbReference type="Google" id="ProtNLM"/>
    </source>
</evidence>
<proteinExistence type="predicted"/>
<accession>A0A514CYU0</accession>
<evidence type="ECO:0000313" key="1">
    <source>
        <dbReference type="EMBL" id="QDH86526.1"/>
    </source>
</evidence>
<sequence length="120" mass="12556">MAYSDPQSVTVLGATNSLPRTGSGVGVGSFSKDDGTVLLNVAHQNGKRTRRQAKITISKISADPLLTNVNVRLSASAYLVVDVPNQGFTLAEQTQLITGLTTWLTASTNANAIKLLGGEN</sequence>
<organism evidence="1">
    <name type="scientific">Leviviridae sp</name>
    <dbReference type="NCBI Taxonomy" id="2027243"/>
    <lineage>
        <taxon>Viruses</taxon>
        <taxon>Riboviria</taxon>
        <taxon>Orthornavirae</taxon>
        <taxon>Lenarviricota</taxon>
        <taxon>Leviviricetes</taxon>
        <taxon>Norzivirales</taxon>
        <taxon>Fiersviridae</taxon>
    </lineage>
</organism>
<gene>
    <name evidence="1" type="ORF">H1RhizoLitter3877_000002</name>
</gene>